<dbReference type="Pfam" id="PF10501">
    <property type="entry name" value="Ribosomal_L50"/>
    <property type="match status" value="1"/>
</dbReference>
<dbReference type="InterPro" id="IPR018305">
    <property type="entry name" value="Ribosomal_m50"/>
</dbReference>
<protein>
    <recommendedName>
        <fullName evidence="6">Large ribosomal subunit protein mL50</fullName>
    </recommendedName>
</protein>
<evidence type="ECO:0000256" key="2">
    <source>
        <dbReference type="ARBA" id="ARBA00008860"/>
    </source>
</evidence>
<sequence>MAAPMRRIPRPSRAIDVSTAIQSSVRQRTASPFCTQRAFSSTPTPAFLLPAGKQDKKKHQQFVRRWQKRLLGESEPIGAHVDPYDPTSPVRIAPEDQGEELEVLEEDAVFKFPTYQKADHGRNLKHVGGEEWLAKNEEGDMAREFEKLTLRTYTPLSLDMADQIEEWSGTPYTLRDENLLMAQTVHQVTGRPYTEFNFGVNKRITDPTKLRKAFAQAVAEVYTLKQAGLDLDLSKLPNQGVYKRPSWVKDIKLYNTASGELALAFPEYRSAEQFLKVIQTVPEWDAFEPETLEEDELLVEDVVAPVAPEAVPVMDPATPEFKRAAMVKQDPEKTFDFMSNRPVPRAKPVETPAETPVKTAAAPVVEEVVHVEEKVSAPPTHAPSSHAPSRHGEIEFRTQSLTDAITALRKEARLNTENTASQVNEVMWRHVPLTDNAVKFALFKRLLQLTGSRISDPQLSSARTLGDLYSALRSTAKPAPSSLFSTLHTEGQIIREKAKTQILPSDVAAKKRADLGDLLTLGNVELRKSKPTKAEKRTKTGMEKVVQYALWERGLDSKGRGRGKGNRDVPVGTPLSKSSARFLVGKTQTA</sequence>
<feature type="compositionally biased region" description="Low complexity" evidence="7">
    <location>
        <begin position="350"/>
        <end position="359"/>
    </location>
</feature>
<evidence type="ECO:0000313" key="9">
    <source>
        <dbReference type="Proteomes" id="UP000758155"/>
    </source>
</evidence>
<dbReference type="GO" id="GO:0005840">
    <property type="term" value="C:ribosome"/>
    <property type="evidence" value="ECO:0007669"/>
    <property type="project" value="UniProtKB-KW"/>
</dbReference>
<keyword evidence="4" id="KW-0496">Mitochondrion</keyword>
<comment type="similarity">
    <text evidence="2">Belongs to the mitochondrion-specific ribosomal protein mL50 family.</text>
</comment>
<evidence type="ECO:0000256" key="3">
    <source>
        <dbReference type="ARBA" id="ARBA00022980"/>
    </source>
</evidence>
<organism evidence="8 9">
    <name type="scientific">Didymella heteroderae</name>
    <dbReference type="NCBI Taxonomy" id="1769908"/>
    <lineage>
        <taxon>Eukaryota</taxon>
        <taxon>Fungi</taxon>
        <taxon>Dikarya</taxon>
        <taxon>Ascomycota</taxon>
        <taxon>Pezizomycotina</taxon>
        <taxon>Dothideomycetes</taxon>
        <taxon>Pleosporomycetidae</taxon>
        <taxon>Pleosporales</taxon>
        <taxon>Pleosporineae</taxon>
        <taxon>Didymellaceae</taxon>
        <taxon>Didymella</taxon>
    </lineage>
</organism>
<proteinExistence type="inferred from homology"/>
<dbReference type="GO" id="GO:1990904">
    <property type="term" value="C:ribonucleoprotein complex"/>
    <property type="evidence" value="ECO:0007669"/>
    <property type="project" value="UniProtKB-KW"/>
</dbReference>
<accession>A0A9P5BZ03</accession>
<dbReference type="GO" id="GO:0005739">
    <property type="term" value="C:mitochondrion"/>
    <property type="evidence" value="ECO:0007669"/>
    <property type="project" value="UniProtKB-SubCell"/>
</dbReference>
<dbReference type="EMBL" id="SWKV01000052">
    <property type="protein sequence ID" value="KAF3036169.1"/>
    <property type="molecule type" value="Genomic_DNA"/>
</dbReference>
<gene>
    <name evidence="8" type="ORF">E8E12_003911</name>
</gene>
<keyword evidence="5" id="KW-0687">Ribonucleoprotein</keyword>
<feature type="compositionally biased region" description="Polar residues" evidence="7">
    <location>
        <begin position="19"/>
        <end position="29"/>
    </location>
</feature>
<keyword evidence="9" id="KW-1185">Reference proteome</keyword>
<reference evidence="8" key="1">
    <citation type="submission" date="2019-04" db="EMBL/GenBank/DDBJ databases">
        <title>Sequencing of skin fungus with MAO and IRED activity.</title>
        <authorList>
            <person name="Marsaioli A.J."/>
            <person name="Bonatto J.M.C."/>
            <person name="Reis Junior O."/>
        </authorList>
    </citation>
    <scope>NUCLEOTIDE SEQUENCE</scope>
    <source>
        <strain evidence="8">28M1</strain>
    </source>
</reference>
<feature type="compositionally biased region" description="Low complexity" evidence="7">
    <location>
        <begin position="376"/>
        <end position="387"/>
    </location>
</feature>
<feature type="region of interest" description="Disordered" evidence="7">
    <location>
        <begin position="556"/>
        <end position="590"/>
    </location>
</feature>
<feature type="region of interest" description="Disordered" evidence="7">
    <location>
        <begin position="338"/>
        <end position="359"/>
    </location>
</feature>
<dbReference type="Proteomes" id="UP000758155">
    <property type="component" value="Unassembled WGS sequence"/>
</dbReference>
<evidence type="ECO:0000256" key="5">
    <source>
        <dbReference type="ARBA" id="ARBA00023274"/>
    </source>
</evidence>
<evidence type="ECO:0000256" key="1">
    <source>
        <dbReference type="ARBA" id="ARBA00004173"/>
    </source>
</evidence>
<comment type="subcellular location">
    <subcellularLocation>
        <location evidence="1">Mitochondrion</location>
    </subcellularLocation>
</comment>
<comment type="caution">
    <text evidence="8">The sequence shown here is derived from an EMBL/GenBank/DDBJ whole genome shotgun (WGS) entry which is preliminary data.</text>
</comment>
<evidence type="ECO:0000313" key="8">
    <source>
        <dbReference type="EMBL" id="KAF3036169.1"/>
    </source>
</evidence>
<name>A0A9P5BZ03_9PLEO</name>
<feature type="region of interest" description="Disordered" evidence="7">
    <location>
        <begin position="373"/>
        <end position="392"/>
    </location>
</feature>
<evidence type="ECO:0000256" key="4">
    <source>
        <dbReference type="ARBA" id="ARBA00023128"/>
    </source>
</evidence>
<evidence type="ECO:0000256" key="6">
    <source>
        <dbReference type="ARBA" id="ARBA00035183"/>
    </source>
</evidence>
<feature type="region of interest" description="Disordered" evidence="7">
    <location>
        <begin position="1"/>
        <end position="29"/>
    </location>
</feature>
<dbReference type="AlphaFoldDB" id="A0A9P5BZ03"/>
<keyword evidence="3" id="KW-0689">Ribosomal protein</keyword>
<evidence type="ECO:0000256" key="7">
    <source>
        <dbReference type="SAM" id="MobiDB-lite"/>
    </source>
</evidence>
<dbReference type="OrthoDB" id="6220758at2759"/>